<comment type="caution">
    <text evidence="1">The sequence shown here is derived from an EMBL/GenBank/DDBJ whole genome shotgun (WGS) entry which is preliminary data.</text>
</comment>
<name>A0ABN9JMI7_9RALS</name>
<organism evidence="1 2">
    <name type="scientific">Ralstonia flaminis</name>
    <dbReference type="NCBI Taxonomy" id="3058597"/>
    <lineage>
        <taxon>Bacteria</taxon>
        <taxon>Pseudomonadati</taxon>
        <taxon>Pseudomonadota</taxon>
        <taxon>Betaproteobacteria</taxon>
        <taxon>Burkholderiales</taxon>
        <taxon>Burkholderiaceae</taxon>
        <taxon>Ralstonia</taxon>
    </lineage>
</organism>
<gene>
    <name evidence="1" type="ORF">LMG18101_01760</name>
</gene>
<accession>A0ABN9JMI7</accession>
<protein>
    <submittedName>
        <fullName evidence="1">Uncharacterized protein</fullName>
    </submittedName>
</protein>
<sequence>MIEATLSDTVRSCEPLIASLLMVETAPSATLISLRAPAVPAKSTAAPSVFLPTVRFAPGAACCTRPIEPLLISLRMSVMDVSLPVTRVLRLSTAPPTVPTVVVPPWPSPTVKLGAEIEPSGLTVEPEPMTEATLSDTVRSCEPLIASLLMVETAPSATLISLRAPAVPAKSTAAPSVFAPTVRFAPGAACCTRPIEPLSMSLRMLVMSAVLRAMLPLAVVNAPSSAFSAPSTVVCVPPLASV</sequence>
<evidence type="ECO:0000313" key="1">
    <source>
        <dbReference type="EMBL" id="CAJ0812998.1"/>
    </source>
</evidence>
<proteinExistence type="predicted"/>
<evidence type="ECO:0000313" key="2">
    <source>
        <dbReference type="Proteomes" id="UP001189757"/>
    </source>
</evidence>
<dbReference type="EMBL" id="CATZLL010000004">
    <property type="protein sequence ID" value="CAJ0812998.1"/>
    <property type="molecule type" value="Genomic_DNA"/>
</dbReference>
<reference evidence="1 2" key="1">
    <citation type="submission" date="2023-07" db="EMBL/GenBank/DDBJ databases">
        <authorList>
            <person name="Peeters C."/>
        </authorList>
    </citation>
    <scope>NUCLEOTIDE SEQUENCE [LARGE SCALE GENOMIC DNA]</scope>
    <source>
        <strain evidence="1 2">LMG 18101</strain>
    </source>
</reference>
<dbReference type="Proteomes" id="UP001189757">
    <property type="component" value="Unassembled WGS sequence"/>
</dbReference>
<keyword evidence="2" id="KW-1185">Reference proteome</keyword>